<dbReference type="PROSITE" id="PS51257">
    <property type="entry name" value="PROKAR_LIPOPROTEIN"/>
    <property type="match status" value="1"/>
</dbReference>
<dbReference type="AlphaFoldDB" id="A0A558BZC9"/>
<dbReference type="InterPro" id="IPR025348">
    <property type="entry name" value="DUF4252"/>
</dbReference>
<dbReference type="RefSeq" id="WP_144847283.1">
    <property type="nucleotide sequence ID" value="NZ_VMRJ01000002.1"/>
</dbReference>
<reference evidence="1 2" key="1">
    <citation type="submission" date="2019-07" db="EMBL/GenBank/DDBJ databases">
        <title>Hymenobacter sp. straun FUR1 Genome sequencing and assembly.</title>
        <authorList>
            <person name="Chhetri G."/>
        </authorList>
    </citation>
    <scope>NUCLEOTIDE SEQUENCE [LARGE SCALE GENOMIC DNA]</scope>
    <source>
        <strain evidence="1 2">Fur1</strain>
    </source>
</reference>
<protein>
    <submittedName>
        <fullName evidence="1">DUF4252 domain-containing protein</fullName>
    </submittedName>
</protein>
<dbReference type="Pfam" id="PF14060">
    <property type="entry name" value="DUF4252"/>
    <property type="match status" value="1"/>
</dbReference>
<keyword evidence="2" id="KW-1185">Reference proteome</keyword>
<proteinExistence type="predicted"/>
<sequence length="195" mass="20473">MRFSSPAHRYPAARLALGLLLIGLALLGACRASGPATPARTVAAFFNKYEKRPGFHTTEWSASLLQRLALVKAANLFGGNDLTQAITGVRAARALTFAPTSTRALDLSQQGLLSEATGLLQAERYTPLSAATSSGGNYNSVVRMSGDKVSELVATGTLPNAADSFVLVQVEGNFTRAQAEALAKVLPQVVQQTGQ</sequence>
<dbReference type="OrthoDB" id="878897at2"/>
<dbReference type="Proteomes" id="UP000317624">
    <property type="component" value="Unassembled WGS sequence"/>
</dbReference>
<comment type="caution">
    <text evidence="1">The sequence shown here is derived from an EMBL/GenBank/DDBJ whole genome shotgun (WGS) entry which is preliminary data.</text>
</comment>
<name>A0A558BZC9_9BACT</name>
<evidence type="ECO:0000313" key="1">
    <source>
        <dbReference type="EMBL" id="TVT41879.1"/>
    </source>
</evidence>
<gene>
    <name evidence="1" type="ORF">FNT36_10690</name>
</gene>
<dbReference type="EMBL" id="VMRJ01000002">
    <property type="protein sequence ID" value="TVT41879.1"/>
    <property type="molecule type" value="Genomic_DNA"/>
</dbReference>
<accession>A0A558BZC9</accession>
<evidence type="ECO:0000313" key="2">
    <source>
        <dbReference type="Proteomes" id="UP000317624"/>
    </source>
</evidence>
<organism evidence="1 2">
    <name type="scientific">Hymenobacter setariae</name>
    <dbReference type="NCBI Taxonomy" id="2594794"/>
    <lineage>
        <taxon>Bacteria</taxon>
        <taxon>Pseudomonadati</taxon>
        <taxon>Bacteroidota</taxon>
        <taxon>Cytophagia</taxon>
        <taxon>Cytophagales</taxon>
        <taxon>Hymenobacteraceae</taxon>
        <taxon>Hymenobacter</taxon>
    </lineage>
</organism>